<dbReference type="PANTHER" id="PTHR46656">
    <property type="entry name" value="PUTATIVE-RELATED"/>
    <property type="match status" value="1"/>
</dbReference>
<dbReference type="RefSeq" id="WP_145155030.1">
    <property type="nucleotide sequence ID" value="NZ_VNIM01000110.1"/>
</dbReference>
<evidence type="ECO:0000313" key="2">
    <source>
        <dbReference type="Proteomes" id="UP000318681"/>
    </source>
</evidence>
<keyword evidence="1" id="KW-0808">Transferase</keyword>
<dbReference type="Pfam" id="PF13692">
    <property type="entry name" value="Glyco_trans_1_4"/>
    <property type="match status" value="1"/>
</dbReference>
<dbReference type="OrthoDB" id="9790710at2"/>
<dbReference type="EMBL" id="VNIM01000110">
    <property type="protein sequence ID" value="TVV70743.1"/>
    <property type="molecule type" value="Genomic_DNA"/>
</dbReference>
<dbReference type="AlphaFoldDB" id="A0A558QUC5"/>
<organism evidence="1 2">
    <name type="scientific">Alterirhizorhabdus solaris</name>
    <dbReference type="NCBI Taxonomy" id="2529389"/>
    <lineage>
        <taxon>Bacteria</taxon>
        <taxon>Pseudomonadati</taxon>
        <taxon>Pseudomonadota</taxon>
        <taxon>Alphaproteobacteria</taxon>
        <taxon>Sphingomonadales</taxon>
        <taxon>Rhizorhabdaceae</taxon>
        <taxon>Alterirhizorhabdus</taxon>
    </lineage>
</organism>
<keyword evidence="2" id="KW-1185">Reference proteome</keyword>
<comment type="caution">
    <text evidence="1">The sequence shown here is derived from an EMBL/GenBank/DDBJ whole genome shotgun (WGS) entry which is preliminary data.</text>
</comment>
<reference evidence="1 2" key="1">
    <citation type="submission" date="2019-07" db="EMBL/GenBank/DDBJ databases">
        <title>Sphingomonas solaris sp. nov., isolated from a solar panel from Boston, Massachusetts.</title>
        <authorList>
            <person name="Tanner K."/>
            <person name="Pascual J."/>
            <person name="Mancuso C."/>
            <person name="Pereto J."/>
            <person name="Khalil A."/>
            <person name="Vilanova C."/>
        </authorList>
    </citation>
    <scope>NUCLEOTIDE SEQUENCE [LARGE SCALE GENOMIC DNA]</scope>
    <source>
        <strain evidence="1 2">R4DWN</strain>
    </source>
</reference>
<dbReference type="GO" id="GO:0016740">
    <property type="term" value="F:transferase activity"/>
    <property type="evidence" value="ECO:0007669"/>
    <property type="project" value="UniProtKB-KW"/>
</dbReference>
<proteinExistence type="predicted"/>
<dbReference type="PANTHER" id="PTHR46656:SF3">
    <property type="entry name" value="PUTATIVE-RELATED"/>
    <property type="match status" value="1"/>
</dbReference>
<name>A0A558QUC5_9SPHN</name>
<sequence length="233" mass="25509">MPQILAGRRRGRATLFVTVLNVHDHRKQLRPMLEGFVAFSQTHPDAVLLVKASTPHRGVSINHVLLHEQIAEPGAHPRMLVSDRVWITDDVLTRTEMEQLYDAGAFYLCTSHAEGQNLPLLEAMARGAVPVSVDHTAMADYIRPDNAVPIRSTRQPFGMRLSRRYGMTGLATHFVEAADVRMALAEAAALGEADYAARSAAACATVRNDYGTARLETVLHDLIARIAPVTALA</sequence>
<gene>
    <name evidence="1" type="ORF">FOY91_18340</name>
</gene>
<evidence type="ECO:0000313" key="1">
    <source>
        <dbReference type="EMBL" id="TVV70743.1"/>
    </source>
</evidence>
<dbReference type="CDD" id="cd01635">
    <property type="entry name" value="Glycosyltransferase_GTB-type"/>
    <property type="match status" value="1"/>
</dbReference>
<accession>A0A558QUC5</accession>
<dbReference type="Proteomes" id="UP000318681">
    <property type="component" value="Unassembled WGS sequence"/>
</dbReference>
<protein>
    <submittedName>
        <fullName evidence="1">Glycosyltransferase</fullName>
    </submittedName>
</protein>
<dbReference type="Gene3D" id="3.40.50.2000">
    <property type="entry name" value="Glycogen Phosphorylase B"/>
    <property type="match status" value="1"/>
</dbReference>
<dbReference type="SUPFAM" id="SSF53756">
    <property type="entry name" value="UDP-Glycosyltransferase/glycogen phosphorylase"/>
    <property type="match status" value="1"/>
</dbReference>